<evidence type="ECO:0000313" key="2">
    <source>
        <dbReference type="EMBL" id="KPB02826.1"/>
    </source>
</evidence>
<feature type="transmembrane region" description="Helical" evidence="1">
    <location>
        <begin position="67"/>
        <end position="86"/>
    </location>
</feature>
<evidence type="ECO:0000256" key="1">
    <source>
        <dbReference type="SAM" id="Phobius"/>
    </source>
</evidence>
<evidence type="ECO:0008006" key="4">
    <source>
        <dbReference type="Google" id="ProtNLM"/>
    </source>
</evidence>
<evidence type="ECO:0000313" key="3">
    <source>
        <dbReference type="Proteomes" id="UP000038011"/>
    </source>
</evidence>
<feature type="transmembrane region" description="Helical" evidence="1">
    <location>
        <begin position="340"/>
        <end position="358"/>
    </location>
</feature>
<accession>A0A0M9GQ81</accession>
<comment type="caution">
    <text evidence="2">The sequence shown here is derived from an EMBL/GenBank/DDBJ whole genome shotgun (WGS) entry which is preliminary data.</text>
</comment>
<dbReference type="PATRIC" id="fig|1514904.3.peg.132"/>
<feature type="transmembrane region" description="Helical" evidence="1">
    <location>
        <begin position="182"/>
        <end position="208"/>
    </location>
</feature>
<keyword evidence="1" id="KW-0812">Transmembrane</keyword>
<feature type="transmembrane region" description="Helical" evidence="1">
    <location>
        <begin position="220"/>
        <end position="244"/>
    </location>
</feature>
<organism evidence="2 3">
    <name type="scientific">Ahrensia marina</name>
    <dbReference type="NCBI Taxonomy" id="1514904"/>
    <lineage>
        <taxon>Bacteria</taxon>
        <taxon>Pseudomonadati</taxon>
        <taxon>Pseudomonadota</taxon>
        <taxon>Alphaproteobacteria</taxon>
        <taxon>Hyphomicrobiales</taxon>
        <taxon>Ahrensiaceae</taxon>
        <taxon>Ahrensia</taxon>
    </lineage>
</organism>
<dbReference type="AlphaFoldDB" id="A0A0M9GQ81"/>
<feature type="transmembrane region" description="Helical" evidence="1">
    <location>
        <begin position="158"/>
        <end position="176"/>
    </location>
</feature>
<dbReference type="EMBL" id="JXMU01000001">
    <property type="protein sequence ID" value="KPB02826.1"/>
    <property type="molecule type" value="Genomic_DNA"/>
</dbReference>
<name>A0A0M9GQ81_9HYPH</name>
<reference evidence="2 3" key="1">
    <citation type="submission" date="2015-01" db="EMBL/GenBank/DDBJ databases">
        <title>Ahrensia donghaiensis sp. nov., a novel dimethylsulphoniopropionate-cleavage bacterium isolated from seawater and emended descriptions of the genus Ahrensia and Ahrensia kielensis.</title>
        <authorList>
            <person name="Liu J."/>
        </authorList>
    </citation>
    <scope>NUCLEOTIDE SEQUENCE [LARGE SCALE GENOMIC DNA]</scope>
    <source>
        <strain evidence="2 3">LZD062</strain>
    </source>
</reference>
<keyword evidence="3" id="KW-1185">Reference proteome</keyword>
<proteinExistence type="predicted"/>
<feature type="transmembrane region" description="Helical" evidence="1">
    <location>
        <begin position="12"/>
        <end position="34"/>
    </location>
</feature>
<feature type="transmembrane region" description="Helical" evidence="1">
    <location>
        <begin position="93"/>
        <end position="112"/>
    </location>
</feature>
<keyword evidence="1" id="KW-0472">Membrane</keyword>
<protein>
    <recommendedName>
        <fullName evidence="4">Glycosyltransferase RgtA/B/C/D-like domain-containing protein</fullName>
    </recommendedName>
</protein>
<gene>
    <name evidence="2" type="ORF">SU32_00645</name>
</gene>
<keyword evidence="1" id="KW-1133">Transmembrane helix</keyword>
<dbReference type="Proteomes" id="UP000038011">
    <property type="component" value="Unassembled WGS sequence"/>
</dbReference>
<feature type="transmembrane region" description="Helical" evidence="1">
    <location>
        <begin position="118"/>
        <end position="137"/>
    </location>
</feature>
<sequence length="554" mass="61182">MIKLATSEQSKYYVIASWALLALCVLFPILVFSLPVKIPIGAFYWDSYLYLDAQNRIATGQLPNVDFFPPVGALGYYLFYWLRLVLPESQPMLAASWALIFVTVPLMAVVTWDSLKTNAVTTLLVVLGFAFFTIVPFNTTEYYSYPGYDGFAIYNRQGSQLIYVVAAALLFMRQTWLQGVVIGLAMTALFSIKITAFLAAGLFCAYALLCGKISIRSTIIAIIISAIILAITELTTGIISAYLRDIFELVTSNEGGLIGRLLQGGARTFGVCAPAALAGLLLLFAAKWQRLDHPAIWIFVALAAGVFFESQNTGGQELIFVIPVIVYAMFIVLKSTIAPPMVGVLLLLGAAAALPPIVQTTQHAARATVTALKQAPLEHENLKSMGDVLVRDFLVERETEIRQHWQNYPEAMMHYVELGQLPEFVLFQDFAFQAAWARNADMAVTALLKKEAEGLEYKTIMNMDFTNPFAYLLDKEAPKHVAIGADPTRIVTKLREGEAEALADTDIILVPQCPYTSNIRMLSDIYGPALVDHKEVALSQCHTALIHPRLQADW</sequence>
<feature type="transmembrane region" description="Helical" evidence="1">
    <location>
        <begin position="291"/>
        <end position="308"/>
    </location>
</feature>
<feature type="transmembrane region" description="Helical" evidence="1">
    <location>
        <begin position="264"/>
        <end position="284"/>
    </location>
</feature>